<keyword evidence="5" id="KW-1185">Reference proteome</keyword>
<sequence length="670" mass="75446">MAGRVYLVMVVVLCTVNTIRGDVLKEDTVMVSIPQGDLIGRQNQVSSDLYVNFFGRIPFAAPPLGELRFSAPAPPKGWEGQRDATYYGPACTQFGRVFYNHSLENIELPIGLLPDLPGWFPVPDPIEDIVEKIQNLTSRIPLDEIIGTIRNISNTNVTLSDIVGEDCLYMNIYAPQRVSPIQDETFPVMVYIQGGAFAVGTSMYLYDGRILAERNNVIVVNFNYRLGALGFLSTMDEVSPGNYGMLDQVAALEWVKHNIVYFGGDPSSVTLFGQSAGGVSASLQMLSPLSEGLFNKVIVESGNALASWSVILPPYDVTEGTYGLADNIGCPRRPHEDLLACLRTKDPFEISAESPSANEMMCVCALTMEKKLLVDGPGGFLPYDPLTIMKSGDFKKVPLIIGYNKDEMTFTMKFHSNENGMTKTEFREYLWNKATGRAYYSDTNVKYDYVFNAFEFMYTPWENPEDPLLMRDSCAEFLNDRGFKAPAHWQARLASHYGVDTYVYQFDYRRPSARWDEWTGVPHLEDLFFVYGVPYMPDKYPWISWTDGDRDVVDTVQTLWNNFVKTGNPSPEGAYIPNVEGTWEKYTLENQRMFHINSKSTMKNDSVNSNMNAYWMQYDPQVVKSASYYDCCTVPCEDEDNAITSSAHVRIPDRITIAIVTITTISCLFI</sequence>
<dbReference type="Proteomes" id="UP000694865">
    <property type="component" value="Unplaced"/>
</dbReference>
<dbReference type="InterPro" id="IPR019826">
    <property type="entry name" value="Carboxylesterase_B_AS"/>
</dbReference>
<keyword evidence="2 3" id="KW-0378">Hydrolase</keyword>
<dbReference type="InterPro" id="IPR002018">
    <property type="entry name" value="CarbesteraseB"/>
</dbReference>
<feature type="domain" description="Carboxylesterase type B" evidence="4">
    <location>
        <begin position="29"/>
        <end position="610"/>
    </location>
</feature>
<organism evidence="5 6">
    <name type="scientific">Saccoglossus kowalevskii</name>
    <name type="common">Acorn worm</name>
    <dbReference type="NCBI Taxonomy" id="10224"/>
    <lineage>
        <taxon>Eukaryota</taxon>
        <taxon>Metazoa</taxon>
        <taxon>Hemichordata</taxon>
        <taxon>Enteropneusta</taxon>
        <taxon>Harrimaniidae</taxon>
        <taxon>Saccoglossus</taxon>
    </lineage>
</organism>
<reference evidence="6" key="1">
    <citation type="submission" date="2025-08" db="UniProtKB">
        <authorList>
            <consortium name="RefSeq"/>
        </authorList>
    </citation>
    <scope>IDENTIFICATION</scope>
    <source>
        <tissue evidence="6">Testes</tissue>
    </source>
</reference>
<keyword evidence="3" id="KW-0732">Signal</keyword>
<proteinExistence type="inferred from homology"/>
<dbReference type="InterPro" id="IPR029058">
    <property type="entry name" value="AB_hydrolase_fold"/>
</dbReference>
<evidence type="ECO:0000256" key="2">
    <source>
        <dbReference type="ARBA" id="ARBA00022801"/>
    </source>
</evidence>
<evidence type="ECO:0000259" key="4">
    <source>
        <dbReference type="Pfam" id="PF00135"/>
    </source>
</evidence>
<comment type="similarity">
    <text evidence="1 3">Belongs to the type-B carboxylesterase/lipase family.</text>
</comment>
<dbReference type="RefSeq" id="XP_002732227.1">
    <property type="nucleotide sequence ID" value="XM_002732181.2"/>
</dbReference>
<name>A0ABM0GL00_SACKO</name>
<dbReference type="GeneID" id="100373851"/>
<evidence type="ECO:0000256" key="3">
    <source>
        <dbReference type="RuleBase" id="RU361235"/>
    </source>
</evidence>
<protein>
    <recommendedName>
        <fullName evidence="3">Carboxylic ester hydrolase</fullName>
        <ecNumber evidence="3">3.1.1.-</ecNumber>
    </recommendedName>
</protein>
<accession>A0ABM0GL00</accession>
<dbReference type="SUPFAM" id="SSF53474">
    <property type="entry name" value="alpha/beta-Hydrolases"/>
    <property type="match status" value="1"/>
</dbReference>
<dbReference type="InterPro" id="IPR051093">
    <property type="entry name" value="Neuroligin/BSAL"/>
</dbReference>
<gene>
    <name evidence="6" type="primary">LOC100373851</name>
</gene>
<dbReference type="Pfam" id="PF00135">
    <property type="entry name" value="COesterase"/>
    <property type="match status" value="1"/>
</dbReference>
<evidence type="ECO:0000256" key="1">
    <source>
        <dbReference type="ARBA" id="ARBA00005964"/>
    </source>
</evidence>
<dbReference type="EC" id="3.1.1.-" evidence="3"/>
<evidence type="ECO:0000313" key="5">
    <source>
        <dbReference type="Proteomes" id="UP000694865"/>
    </source>
</evidence>
<dbReference type="PRINTS" id="PR00878">
    <property type="entry name" value="CHOLNESTRASE"/>
</dbReference>
<dbReference type="PANTHER" id="PTHR43903">
    <property type="entry name" value="NEUROLIGIN"/>
    <property type="match status" value="1"/>
</dbReference>
<dbReference type="InterPro" id="IPR000997">
    <property type="entry name" value="Cholinesterase"/>
</dbReference>
<dbReference type="PROSITE" id="PS00122">
    <property type="entry name" value="CARBOXYLESTERASE_B_1"/>
    <property type="match status" value="1"/>
</dbReference>
<dbReference type="Gene3D" id="3.40.50.1820">
    <property type="entry name" value="alpha/beta hydrolase"/>
    <property type="match status" value="1"/>
</dbReference>
<feature type="signal peptide" evidence="3">
    <location>
        <begin position="1"/>
        <end position="21"/>
    </location>
</feature>
<evidence type="ECO:0000313" key="6">
    <source>
        <dbReference type="RefSeq" id="XP_002732227.1"/>
    </source>
</evidence>
<feature type="chain" id="PRO_5044976143" description="Carboxylic ester hydrolase" evidence="3">
    <location>
        <begin position="22"/>
        <end position="670"/>
    </location>
</feature>